<dbReference type="RefSeq" id="WP_142536738.1">
    <property type="nucleotide sequence ID" value="NZ_SGJB01000022.1"/>
</dbReference>
<dbReference type="InterPro" id="IPR005358">
    <property type="entry name" value="Puta_zinc/iron-chelating_dom"/>
</dbReference>
<comment type="caution">
    <text evidence="1">The sequence shown here is derived from an EMBL/GenBank/DDBJ whole genome shotgun (WGS) entry which is preliminary data.</text>
</comment>
<evidence type="ECO:0000313" key="1">
    <source>
        <dbReference type="EMBL" id="TQQ83182.1"/>
    </source>
</evidence>
<protein>
    <submittedName>
        <fullName evidence="1">YkgJ family cysteine cluster protein</fullName>
    </submittedName>
</protein>
<evidence type="ECO:0000313" key="2">
    <source>
        <dbReference type="Proteomes" id="UP000317863"/>
    </source>
</evidence>
<dbReference type="Pfam" id="PF03692">
    <property type="entry name" value="CxxCxxCC"/>
    <property type="match status" value="1"/>
</dbReference>
<dbReference type="AlphaFoldDB" id="A0A544QT17"/>
<dbReference type="EMBL" id="SGJB01000022">
    <property type="protein sequence ID" value="TQQ83182.1"/>
    <property type="molecule type" value="Genomic_DNA"/>
</dbReference>
<dbReference type="OrthoDB" id="9810361at2"/>
<reference evidence="1 2" key="1">
    <citation type="submission" date="2019-02" db="EMBL/GenBank/DDBJ databases">
        <title>Peptostreptococcaceae bacterium ZHW00191 nov., a new bacterium isolated from the human gut.</title>
        <authorList>
            <person name="Zhou H.-W."/>
            <person name="Chen X.-J."/>
        </authorList>
    </citation>
    <scope>NUCLEOTIDE SEQUENCE [LARGE SCALE GENOMIC DNA]</scope>
    <source>
        <strain evidence="1 2">ZHW00191</strain>
    </source>
</reference>
<dbReference type="Proteomes" id="UP000317863">
    <property type="component" value="Unassembled WGS sequence"/>
</dbReference>
<name>A0A544QT17_9FIRM</name>
<organism evidence="1 2">
    <name type="scientific">Peptacetobacter hominis</name>
    <dbReference type="NCBI Taxonomy" id="2743610"/>
    <lineage>
        <taxon>Bacteria</taxon>
        <taxon>Bacillati</taxon>
        <taxon>Bacillota</taxon>
        <taxon>Clostridia</taxon>
        <taxon>Peptostreptococcales</taxon>
        <taxon>Peptostreptococcaceae</taxon>
        <taxon>Peptacetobacter</taxon>
    </lineage>
</organism>
<accession>A0A544QT17</accession>
<gene>
    <name evidence="1" type="ORF">EXD82_09810</name>
</gene>
<sequence length="245" mass="29376">MAGIKKHEIEKAIEFAEKNGIFEKLNEIYNDVPTGKCSGCAKCCMESVGTGLSEFLNIYRYLQERPEKYRHYMKKVLDYYFFEYKEKKKCPFLDEDNRCGIYEVRPLNCRIFGHWEKEDYNINLESIKEKNRDYRDLMKSRYGFEINEDVVEYRIEYCENFVPDSGKYLSKSERLEYSDRMMILDSKIFAGDAIDIDFRDRGIVEYFIDSMFFTDTSYNIKIRMSQDWKKADKIMKKLLVITGIR</sequence>
<keyword evidence="2" id="KW-1185">Reference proteome</keyword>
<proteinExistence type="predicted"/>